<evidence type="ECO:0000313" key="2">
    <source>
        <dbReference type="Proteomes" id="UP001362999"/>
    </source>
</evidence>
<gene>
    <name evidence="1" type="ORF">R3P38DRAFT_2804346</name>
</gene>
<name>A0AAV9ZQW9_9AGAR</name>
<organism evidence="1 2">
    <name type="scientific">Favolaschia claudopus</name>
    <dbReference type="NCBI Taxonomy" id="2862362"/>
    <lineage>
        <taxon>Eukaryota</taxon>
        <taxon>Fungi</taxon>
        <taxon>Dikarya</taxon>
        <taxon>Basidiomycota</taxon>
        <taxon>Agaricomycotina</taxon>
        <taxon>Agaricomycetes</taxon>
        <taxon>Agaricomycetidae</taxon>
        <taxon>Agaricales</taxon>
        <taxon>Marasmiineae</taxon>
        <taxon>Mycenaceae</taxon>
        <taxon>Favolaschia</taxon>
    </lineage>
</organism>
<accession>A0AAV9ZQW9</accession>
<keyword evidence="2" id="KW-1185">Reference proteome</keyword>
<protein>
    <submittedName>
        <fullName evidence="1">Uncharacterized protein</fullName>
    </submittedName>
</protein>
<dbReference type="AlphaFoldDB" id="A0AAV9ZQW9"/>
<dbReference type="Proteomes" id="UP001362999">
    <property type="component" value="Unassembled WGS sequence"/>
</dbReference>
<sequence>MYGTVLRRRLIWRESYSTHPHGAHVEYYTYRRRGSGMFPQSVQTSIFRLLPSNMSRPSTESNFPRCAASSSPPNPNIKIRDFGVRQATLSAIVEKIFLSAARGHFIIINADTPFWKFEISCSRDQASELLGIQIFSFPLRGPLPSMRTRKFEILRSREQGFELSGVFKLVYPDPPSKRSGKRASCGSEFQFFAQDSAVKQTEPTSSEVRARAETHKLPGPTAATLCRGRELLSGQERGVLMLKSSRATPQIRKFQLTEVQLRVKLQRI</sequence>
<comment type="caution">
    <text evidence="1">The sequence shown here is derived from an EMBL/GenBank/DDBJ whole genome shotgun (WGS) entry which is preliminary data.</text>
</comment>
<dbReference type="EMBL" id="JAWWNJ010000121">
    <property type="protein sequence ID" value="KAK6988593.1"/>
    <property type="molecule type" value="Genomic_DNA"/>
</dbReference>
<proteinExistence type="predicted"/>
<reference evidence="1 2" key="1">
    <citation type="journal article" date="2024" name="J Genomics">
        <title>Draft genome sequencing and assembly of Favolaschia claudopus CIRM-BRFM 2984 isolated from oak limbs.</title>
        <authorList>
            <person name="Navarro D."/>
            <person name="Drula E."/>
            <person name="Chaduli D."/>
            <person name="Cazenave R."/>
            <person name="Ahrendt S."/>
            <person name="Wang J."/>
            <person name="Lipzen A."/>
            <person name="Daum C."/>
            <person name="Barry K."/>
            <person name="Grigoriev I.V."/>
            <person name="Favel A."/>
            <person name="Rosso M.N."/>
            <person name="Martin F."/>
        </authorList>
    </citation>
    <scope>NUCLEOTIDE SEQUENCE [LARGE SCALE GENOMIC DNA]</scope>
    <source>
        <strain evidence="1 2">CIRM-BRFM 2984</strain>
    </source>
</reference>
<evidence type="ECO:0000313" key="1">
    <source>
        <dbReference type="EMBL" id="KAK6988593.1"/>
    </source>
</evidence>